<dbReference type="GO" id="GO:0008236">
    <property type="term" value="F:serine-type peptidase activity"/>
    <property type="evidence" value="ECO:0007669"/>
    <property type="project" value="UniProtKB-KW"/>
</dbReference>
<accession>W6TDW5</accession>
<dbReference type="Pfam" id="PF17676">
    <property type="entry name" value="Peptidase_S66C"/>
    <property type="match status" value="1"/>
</dbReference>
<evidence type="ECO:0000256" key="3">
    <source>
        <dbReference type="ARBA" id="ARBA00022670"/>
    </source>
</evidence>
<dbReference type="PANTHER" id="PTHR30237:SF2">
    <property type="entry name" value="MUREIN TETRAPEPTIDE CARBOXYPEPTIDASE"/>
    <property type="match status" value="1"/>
</dbReference>
<dbReference type="InterPro" id="IPR040921">
    <property type="entry name" value="Peptidase_S66C"/>
</dbReference>
<dbReference type="Gene3D" id="3.50.30.60">
    <property type="entry name" value="LD-carboxypeptidase A C-terminal domain-like"/>
    <property type="match status" value="1"/>
</dbReference>
<gene>
    <name evidence="9" type="ORF">P618_200816</name>
</gene>
<proteinExistence type="inferred from homology"/>
<name>W6TDW5_HOLOB</name>
<dbReference type="Proteomes" id="UP000019112">
    <property type="component" value="Unassembled WGS sequence"/>
</dbReference>
<dbReference type="InterPro" id="IPR027478">
    <property type="entry name" value="LdcA_N"/>
</dbReference>
<keyword evidence="3" id="KW-0645">Protease</keyword>
<keyword evidence="4" id="KW-0378">Hydrolase</keyword>
<dbReference type="InterPro" id="IPR029062">
    <property type="entry name" value="Class_I_gatase-like"/>
</dbReference>
<dbReference type="GO" id="GO:0006508">
    <property type="term" value="P:proteolysis"/>
    <property type="evidence" value="ECO:0007669"/>
    <property type="project" value="UniProtKB-KW"/>
</dbReference>
<dbReference type="SUPFAM" id="SSF52317">
    <property type="entry name" value="Class I glutamine amidotransferase-like"/>
    <property type="match status" value="1"/>
</dbReference>
<dbReference type="SUPFAM" id="SSF141986">
    <property type="entry name" value="LD-carboxypeptidase A C-terminal domain-like"/>
    <property type="match status" value="1"/>
</dbReference>
<evidence type="ECO:0000313" key="10">
    <source>
        <dbReference type="Proteomes" id="UP000019112"/>
    </source>
</evidence>
<feature type="active site" description="Charge relay system" evidence="6">
    <location>
        <position position="289"/>
    </location>
</feature>
<dbReference type="GO" id="GO:0004180">
    <property type="term" value="F:carboxypeptidase activity"/>
    <property type="evidence" value="ECO:0007669"/>
    <property type="project" value="UniProtKB-KW"/>
</dbReference>
<evidence type="ECO:0000256" key="5">
    <source>
        <dbReference type="ARBA" id="ARBA00022825"/>
    </source>
</evidence>
<comment type="caution">
    <text evidence="9">The sequence shown here is derived from an EMBL/GenBank/DDBJ whole genome shotgun (WGS) entry which is preliminary data.</text>
</comment>
<feature type="domain" description="LD-carboxypeptidase C-terminal" evidence="8">
    <location>
        <begin position="195"/>
        <end position="302"/>
    </location>
</feature>
<evidence type="ECO:0000256" key="4">
    <source>
        <dbReference type="ARBA" id="ARBA00022801"/>
    </source>
</evidence>
<dbReference type="AlphaFoldDB" id="W6TDW5"/>
<dbReference type="Gene3D" id="3.40.50.10740">
    <property type="entry name" value="Class I glutamine amidotransferase-like"/>
    <property type="match status" value="1"/>
</dbReference>
<dbReference type="RefSeq" id="WP_021827186.1">
    <property type="nucleotide sequence ID" value="NZ_AWTR02000072.1"/>
</dbReference>
<sequence length="322" mass="36733">MKHNFRFYVYFLLSFCLEIKAVEEKSLKFLKRVEVVAPAGSLKFKDFSLLKSVFSSLKLLSWAPEVYWHSASDEDRGAQLLNALTQKKSLWVWCLRGGYGCARIIPMLEAAVRQKKLFSPKVIIGYSDITCLHLWADSQGWKSLHASMPGDWVKPCVKKNNFVLLNDILEQPCGVLEYKNLEPFNQSAKEAVLLKGKIIGGNLTLLVHSIGTSWQLQSQGKIIIIEDLNIQGYQIDRALYHLTQAGVLCGAVAIIFGTFSGNSFDWKKALKRFAKNTKIPVFYWPYFGHDSCNYPIPFGFESRVECVTKKWIWSIPYHFSKS</sequence>
<reference evidence="9 10" key="1">
    <citation type="journal article" date="2014" name="FEMS Microbiol. Lett.">
        <title>Draft genome sequences of three Holospora species (Holospora obtusa, Holospora undulata, and Holospora elegans), endonuclear symbiotic bacteria of the ciliate Paramecium caudatum.</title>
        <authorList>
            <person name="Dohra H."/>
            <person name="Tanaka K."/>
            <person name="Suzuki T."/>
            <person name="Fujishima M."/>
            <person name="Suzuki H."/>
        </authorList>
    </citation>
    <scope>NUCLEOTIDE SEQUENCE [LARGE SCALE GENOMIC DNA]</scope>
    <source>
        <strain evidence="9 10">F1</strain>
    </source>
</reference>
<dbReference type="eggNOG" id="COG1619">
    <property type="taxonomic scope" value="Bacteria"/>
</dbReference>
<dbReference type="OrthoDB" id="9807329at2"/>
<evidence type="ECO:0000313" key="9">
    <source>
        <dbReference type="EMBL" id="ETZ06996.1"/>
    </source>
</evidence>
<evidence type="ECO:0000259" key="7">
    <source>
        <dbReference type="Pfam" id="PF02016"/>
    </source>
</evidence>
<dbReference type="InterPro" id="IPR027461">
    <property type="entry name" value="Carboxypeptidase_A_C_sf"/>
</dbReference>
<evidence type="ECO:0000259" key="8">
    <source>
        <dbReference type="Pfam" id="PF17676"/>
    </source>
</evidence>
<protein>
    <submittedName>
        <fullName evidence="9">Carboxypeptidase</fullName>
    </submittedName>
</protein>
<evidence type="ECO:0000256" key="2">
    <source>
        <dbReference type="ARBA" id="ARBA00022645"/>
    </source>
</evidence>
<feature type="domain" description="LD-carboxypeptidase N-terminal" evidence="7">
    <location>
        <begin position="33"/>
        <end position="146"/>
    </location>
</feature>
<dbReference type="EMBL" id="AWTR02000072">
    <property type="protein sequence ID" value="ETZ06996.1"/>
    <property type="molecule type" value="Genomic_DNA"/>
</dbReference>
<keyword evidence="2 9" id="KW-0121">Carboxypeptidase</keyword>
<dbReference type="STRING" id="1399147.P618_200816"/>
<dbReference type="Pfam" id="PF02016">
    <property type="entry name" value="Peptidase_S66"/>
    <property type="match status" value="1"/>
</dbReference>
<dbReference type="InterPro" id="IPR003507">
    <property type="entry name" value="S66_fam"/>
</dbReference>
<evidence type="ECO:0000256" key="1">
    <source>
        <dbReference type="ARBA" id="ARBA00010233"/>
    </source>
</evidence>
<comment type="similarity">
    <text evidence="1">Belongs to the peptidase S66 family.</text>
</comment>
<organism evidence="9 10">
    <name type="scientific">Holospora obtusa F1</name>
    <dbReference type="NCBI Taxonomy" id="1399147"/>
    <lineage>
        <taxon>Bacteria</taxon>
        <taxon>Pseudomonadati</taxon>
        <taxon>Pseudomonadota</taxon>
        <taxon>Alphaproteobacteria</taxon>
        <taxon>Holosporales</taxon>
        <taxon>Holosporaceae</taxon>
        <taxon>Holospora</taxon>
    </lineage>
</organism>
<dbReference type="PANTHER" id="PTHR30237">
    <property type="entry name" value="MURAMOYLTETRAPEPTIDE CARBOXYPEPTIDASE"/>
    <property type="match status" value="1"/>
</dbReference>
<feature type="active site" description="Nucleophile" evidence="6">
    <location>
        <position position="127"/>
    </location>
</feature>
<keyword evidence="5" id="KW-0720">Serine protease</keyword>
<dbReference type="InterPro" id="IPR040449">
    <property type="entry name" value="Peptidase_S66_N"/>
</dbReference>
<evidence type="ECO:0000256" key="6">
    <source>
        <dbReference type="PIRSR" id="PIRSR028757-1"/>
    </source>
</evidence>
<dbReference type="PIRSF" id="PIRSF028757">
    <property type="entry name" value="LD-carboxypeptidase"/>
    <property type="match status" value="1"/>
</dbReference>
<feature type="active site" description="Charge relay system" evidence="6">
    <location>
        <position position="226"/>
    </location>
</feature>
<keyword evidence="10" id="KW-1185">Reference proteome</keyword>
<dbReference type="CDD" id="cd07025">
    <property type="entry name" value="Peptidase_S66"/>
    <property type="match status" value="1"/>
</dbReference>